<dbReference type="AlphaFoldDB" id="I3U9K2"/>
<proteinExistence type="predicted"/>
<evidence type="ECO:0000313" key="2">
    <source>
        <dbReference type="EMBL" id="AFK61690.1"/>
    </source>
</evidence>
<evidence type="ECO:0000313" key="3">
    <source>
        <dbReference type="Proteomes" id="UP000005267"/>
    </source>
</evidence>
<keyword evidence="3" id="KW-1185">Reference proteome</keyword>
<feature type="region of interest" description="Disordered" evidence="1">
    <location>
        <begin position="141"/>
        <end position="166"/>
    </location>
</feature>
<sequence>MRLRSQAWHDLHWLTHAPDLLAPAAGLPLASWPATALCEIDRWLAHEGQQDNASTTLTSDFSAPYRRLGLYAEALLRTALQHAASIELLRTIHLSISPLPSAKAAPGKPLASWTTSGAIKATTRCGTGNWPSNIIFMCRRQPDPGRRSFDRPATARYAGPQNHEIA</sequence>
<dbReference type="STRING" id="1036672.TKWG_06155"/>
<dbReference type="KEGG" id="aka:TKWG_06155"/>
<reference evidence="2 3" key="1">
    <citation type="journal article" date="2011" name="J. Bacteriol.">
        <title>Whole-genome shotgun sequencing of the sulfur-oxidizing chemoautotroph Tetrathiobacter kashmirensis.</title>
        <authorList>
            <person name="Ghosh W."/>
            <person name="George A."/>
            <person name="Agarwal A."/>
            <person name="Raj P."/>
            <person name="Alam M."/>
            <person name="Pyne P."/>
            <person name="Das Gupta S.K."/>
        </authorList>
    </citation>
    <scope>NUCLEOTIDE SEQUENCE [LARGE SCALE GENOMIC DNA]</scope>
    <source>
        <strain evidence="2 3">WT001</strain>
    </source>
</reference>
<dbReference type="Proteomes" id="UP000005267">
    <property type="component" value="Chromosome"/>
</dbReference>
<dbReference type="InterPro" id="IPR015003">
    <property type="entry name" value="DUF1853"/>
</dbReference>
<gene>
    <name evidence="2" type="ordered locus">TKWG_06155</name>
</gene>
<feature type="compositionally biased region" description="Basic and acidic residues" evidence="1">
    <location>
        <begin position="141"/>
        <end position="150"/>
    </location>
</feature>
<accession>I3U9K2</accession>
<evidence type="ECO:0000256" key="1">
    <source>
        <dbReference type="SAM" id="MobiDB-lite"/>
    </source>
</evidence>
<reference evidence="3" key="2">
    <citation type="journal article" date="2013" name="PLoS ONE">
        <title>Genome implosion elicits host-confinement in Alcaligenaceae: evidence from the comparative genomics of Tetrathiobacter kashmirensis, a pathogen in the making.</title>
        <authorList>
            <person name="Ghosh W."/>
            <person name="Alam M."/>
            <person name="Roy C."/>
            <person name="Pyne P."/>
            <person name="George A."/>
            <person name="Chakraborty R."/>
            <person name="Majumder S."/>
            <person name="Agarwal A."/>
            <person name="Chakraborty S."/>
            <person name="Majumdar S."/>
            <person name="Gupta S.K."/>
        </authorList>
    </citation>
    <scope>NUCLEOTIDE SEQUENCE [LARGE SCALE GENOMIC DNA]</scope>
    <source>
        <strain evidence="3">WT001</strain>
    </source>
</reference>
<dbReference type="EMBL" id="CP003555">
    <property type="protein sequence ID" value="AFK61690.1"/>
    <property type="molecule type" value="Genomic_DNA"/>
</dbReference>
<organism evidence="2 3">
    <name type="scientific">Advenella kashmirensis (strain DSM 17095 / LMG 22695 / WT001)</name>
    <name type="common">Tetrathiobacter kashmirensis</name>
    <dbReference type="NCBI Taxonomy" id="1036672"/>
    <lineage>
        <taxon>Bacteria</taxon>
        <taxon>Pseudomonadati</taxon>
        <taxon>Pseudomonadota</taxon>
        <taxon>Betaproteobacteria</taxon>
        <taxon>Burkholderiales</taxon>
        <taxon>Alcaligenaceae</taxon>
    </lineage>
</organism>
<dbReference type="Pfam" id="PF08907">
    <property type="entry name" value="DUF1853"/>
    <property type="match status" value="1"/>
</dbReference>
<protein>
    <submittedName>
        <fullName evidence="2">Uncharacterized protein</fullName>
    </submittedName>
</protein>
<dbReference type="HOGENOM" id="CLU_1599234_0_0_4"/>
<name>I3U9K2_ADVKW</name>